<dbReference type="InterPro" id="IPR050136">
    <property type="entry name" value="FA_oxidation_alpha_subunit"/>
</dbReference>
<keyword evidence="14" id="KW-1185">Reference proteome</keyword>
<dbReference type="EMBL" id="BAABJX010000020">
    <property type="protein sequence ID" value="GAA4828796.1"/>
    <property type="molecule type" value="Genomic_DNA"/>
</dbReference>
<protein>
    <submittedName>
        <fullName evidence="13">3-hydroxyacyl-CoA dehydrogenase NAD-binding domain-containing protein</fullName>
    </submittedName>
</protein>
<evidence type="ECO:0000313" key="14">
    <source>
        <dbReference type="Proteomes" id="UP001500298"/>
    </source>
</evidence>
<organism evidence="13 14">
    <name type="scientific">Algivirga pacifica</name>
    <dbReference type="NCBI Taxonomy" id="1162670"/>
    <lineage>
        <taxon>Bacteria</taxon>
        <taxon>Pseudomonadati</taxon>
        <taxon>Bacteroidota</taxon>
        <taxon>Cytophagia</taxon>
        <taxon>Cytophagales</taxon>
        <taxon>Flammeovirgaceae</taxon>
        <taxon>Algivirga</taxon>
    </lineage>
</organism>
<keyword evidence="9" id="KW-0511">Multifunctional enzyme</keyword>
<keyword evidence="8" id="KW-0456">Lyase</keyword>
<evidence type="ECO:0000256" key="6">
    <source>
        <dbReference type="ARBA" id="ARBA00023027"/>
    </source>
</evidence>
<dbReference type="SUPFAM" id="SSF52096">
    <property type="entry name" value="ClpP/crotonase"/>
    <property type="match status" value="1"/>
</dbReference>
<evidence type="ECO:0000256" key="4">
    <source>
        <dbReference type="ARBA" id="ARBA00022963"/>
    </source>
</evidence>
<dbReference type="InterPro" id="IPR006176">
    <property type="entry name" value="3-OHacyl-CoA_DH_NAD-bd"/>
</dbReference>
<comment type="similarity">
    <text evidence="2">In the central section; belongs to the 3-hydroxyacyl-CoA dehydrogenase family.</text>
</comment>
<reference evidence="14" key="1">
    <citation type="journal article" date="2019" name="Int. J. Syst. Evol. Microbiol.">
        <title>The Global Catalogue of Microorganisms (GCM) 10K type strain sequencing project: providing services to taxonomists for standard genome sequencing and annotation.</title>
        <authorList>
            <consortium name="The Broad Institute Genomics Platform"/>
            <consortium name="The Broad Institute Genome Sequencing Center for Infectious Disease"/>
            <person name="Wu L."/>
            <person name="Ma J."/>
        </authorList>
    </citation>
    <scope>NUCLEOTIDE SEQUENCE [LARGE SCALE GENOMIC DNA]</scope>
    <source>
        <strain evidence="14">JCM 18326</strain>
    </source>
</reference>
<dbReference type="InterPro" id="IPR006108">
    <property type="entry name" value="3HC_DH_C"/>
</dbReference>
<evidence type="ECO:0000256" key="5">
    <source>
        <dbReference type="ARBA" id="ARBA00023002"/>
    </source>
</evidence>
<evidence type="ECO:0000256" key="1">
    <source>
        <dbReference type="ARBA" id="ARBA00005005"/>
    </source>
</evidence>
<evidence type="ECO:0000256" key="3">
    <source>
        <dbReference type="ARBA" id="ARBA00022832"/>
    </source>
</evidence>
<dbReference type="Gene3D" id="1.10.1040.50">
    <property type="match status" value="1"/>
</dbReference>
<feature type="domain" description="3-hydroxyacyl-CoA dehydrogenase NAD binding" evidence="12">
    <location>
        <begin position="306"/>
        <end position="483"/>
    </location>
</feature>
<keyword evidence="4" id="KW-0442">Lipid degradation</keyword>
<evidence type="ECO:0000259" key="12">
    <source>
        <dbReference type="Pfam" id="PF02737"/>
    </source>
</evidence>
<keyword evidence="6" id="KW-0520">NAD</keyword>
<dbReference type="Proteomes" id="UP001500298">
    <property type="component" value="Unassembled WGS sequence"/>
</dbReference>
<dbReference type="InterPro" id="IPR036291">
    <property type="entry name" value="NAD(P)-bd_dom_sf"/>
</dbReference>
<evidence type="ECO:0000256" key="2">
    <source>
        <dbReference type="ARBA" id="ARBA00007005"/>
    </source>
</evidence>
<dbReference type="InterPro" id="IPR029045">
    <property type="entry name" value="ClpP/crotonase-like_dom_sf"/>
</dbReference>
<comment type="catalytic activity">
    <reaction evidence="10">
        <text>a (3S)-3-hydroxyacyl-CoA + NAD(+) = a 3-oxoacyl-CoA + NADH + H(+)</text>
        <dbReference type="Rhea" id="RHEA:22432"/>
        <dbReference type="ChEBI" id="CHEBI:15378"/>
        <dbReference type="ChEBI" id="CHEBI:57318"/>
        <dbReference type="ChEBI" id="CHEBI:57540"/>
        <dbReference type="ChEBI" id="CHEBI:57945"/>
        <dbReference type="ChEBI" id="CHEBI:90726"/>
        <dbReference type="EC" id="1.1.1.35"/>
    </reaction>
</comment>
<dbReference type="PANTHER" id="PTHR43612">
    <property type="entry name" value="TRIFUNCTIONAL ENZYME SUBUNIT ALPHA"/>
    <property type="match status" value="1"/>
</dbReference>
<gene>
    <name evidence="13" type="ORF">GCM10023331_12400</name>
</gene>
<evidence type="ECO:0000256" key="8">
    <source>
        <dbReference type="ARBA" id="ARBA00023239"/>
    </source>
</evidence>
<dbReference type="InterPro" id="IPR008927">
    <property type="entry name" value="6-PGluconate_DH-like_C_sf"/>
</dbReference>
<sequence length="710" mass="78386">MITSQLDSQGILTLTLNDVKAPVNTLGEQMLVHFKTALTQVTEETCKGVIITSSKKDFLVGADIKAALANRSLFLELVKEFKQLYRQLETCGKPVVAAINGTVLGGGYELCLACHHRIALKNKNIKIGLPEVGLGLLPGAGGTLRLPRLIGIEKAMTPLLTGTNYSPQEALELGLVDELVEDLDTLLAKAKSWIAEHEGVEQPWDQKGYTLPGGTVDRPEIGMTLLGTSGNILKKTYGNYISPKAILNAVYEGVQLPFDQASLVEDRYFKQCVLSDAARNMMRTFFVSRQKIKARREGVDHSIQCIGIIGAGLMGSGIAYAAASKGIRVLLKDISLEKAHQGKSYTERILKKRIVKGESTASEVEGILENIQTVSTYEDFKACDLVIEAVVEERSVKGQVIQEVQQYLRKDALLASNTSTLPIAGLSTNSLQPKNFIGLHFFSPVEKMTLVEIIKAKETSLECVHRCIDFVKSLGKLPIVVRDNRGFYTSRVFSTYITEGLYCILEGVRPALLENAGEISGMPMGPLEIADAVGLDLVCHIHQQVHQDTGEEYSEVYDVVRLLVEDLDRTGKKAGKGFYEYPEEGEKYLWKEMETYFPAIIQQPSVEALKERLLIIQALETVRCLEEGIIKNIEDADVGSVLGWGFPAYTGGVISYIDTMGVATFVRKCQELQEVYGERFKPTIGLKEMAVHQVTFYPQLAEEEVSFNEE</sequence>
<dbReference type="Gene3D" id="3.90.226.10">
    <property type="entry name" value="2-enoyl-CoA Hydratase, Chain A, domain 1"/>
    <property type="match status" value="1"/>
</dbReference>
<comment type="caution">
    <text evidence="13">The sequence shown here is derived from an EMBL/GenBank/DDBJ whole genome shotgun (WGS) entry which is preliminary data.</text>
</comment>
<keyword evidence="7" id="KW-0443">Lipid metabolism</keyword>
<dbReference type="SUPFAM" id="SSF51735">
    <property type="entry name" value="NAD(P)-binding Rossmann-fold domains"/>
    <property type="match status" value="1"/>
</dbReference>
<dbReference type="Gene3D" id="3.40.50.720">
    <property type="entry name" value="NAD(P)-binding Rossmann-like Domain"/>
    <property type="match status" value="1"/>
</dbReference>
<dbReference type="PANTHER" id="PTHR43612:SF3">
    <property type="entry name" value="TRIFUNCTIONAL ENZYME SUBUNIT ALPHA, MITOCHONDRIAL"/>
    <property type="match status" value="1"/>
</dbReference>
<evidence type="ECO:0000313" key="13">
    <source>
        <dbReference type="EMBL" id="GAA4828796.1"/>
    </source>
</evidence>
<dbReference type="RefSeq" id="WP_345370138.1">
    <property type="nucleotide sequence ID" value="NZ_BAABJX010000020.1"/>
</dbReference>
<accession>A0ABP9D7T8</accession>
<evidence type="ECO:0000256" key="10">
    <source>
        <dbReference type="ARBA" id="ARBA00049556"/>
    </source>
</evidence>
<evidence type="ECO:0000256" key="9">
    <source>
        <dbReference type="ARBA" id="ARBA00023268"/>
    </source>
</evidence>
<dbReference type="CDD" id="cd06558">
    <property type="entry name" value="crotonase-like"/>
    <property type="match status" value="1"/>
</dbReference>
<name>A0ABP9D7T8_9BACT</name>
<dbReference type="Pfam" id="PF02737">
    <property type="entry name" value="3HCDH_N"/>
    <property type="match status" value="1"/>
</dbReference>
<dbReference type="SUPFAM" id="SSF48179">
    <property type="entry name" value="6-phosphogluconate dehydrogenase C-terminal domain-like"/>
    <property type="match status" value="2"/>
</dbReference>
<dbReference type="Pfam" id="PF00725">
    <property type="entry name" value="3HCDH"/>
    <property type="match status" value="1"/>
</dbReference>
<evidence type="ECO:0000259" key="11">
    <source>
        <dbReference type="Pfam" id="PF00725"/>
    </source>
</evidence>
<feature type="domain" description="3-hydroxyacyl-CoA dehydrogenase C-terminal" evidence="11">
    <location>
        <begin position="486"/>
        <end position="581"/>
    </location>
</feature>
<dbReference type="Pfam" id="PF00378">
    <property type="entry name" value="ECH_1"/>
    <property type="match status" value="1"/>
</dbReference>
<keyword evidence="3" id="KW-0276">Fatty acid metabolism</keyword>
<comment type="pathway">
    <text evidence="1">Lipid metabolism; fatty acid beta-oxidation.</text>
</comment>
<evidence type="ECO:0000256" key="7">
    <source>
        <dbReference type="ARBA" id="ARBA00023098"/>
    </source>
</evidence>
<proteinExistence type="inferred from homology"/>
<dbReference type="InterPro" id="IPR001753">
    <property type="entry name" value="Enoyl-CoA_hydra/iso"/>
</dbReference>
<keyword evidence="5" id="KW-0560">Oxidoreductase</keyword>